<evidence type="ECO:0000256" key="3">
    <source>
        <dbReference type="ARBA" id="ARBA00022475"/>
    </source>
</evidence>
<dbReference type="GO" id="GO:0015833">
    <property type="term" value="P:peptide transport"/>
    <property type="evidence" value="ECO:0007669"/>
    <property type="project" value="InterPro"/>
</dbReference>
<dbReference type="InterPro" id="IPR003593">
    <property type="entry name" value="AAA+_ATPase"/>
</dbReference>
<dbReference type="CDD" id="cd03257">
    <property type="entry name" value="ABC_NikE_OppD_transporters"/>
    <property type="match status" value="1"/>
</dbReference>
<evidence type="ECO:0000256" key="2">
    <source>
        <dbReference type="ARBA" id="ARBA00022448"/>
    </source>
</evidence>
<keyword evidence="3" id="KW-1003">Cell membrane</keyword>
<keyword evidence="6" id="KW-0472">Membrane</keyword>
<dbReference type="InterPro" id="IPR027417">
    <property type="entry name" value="P-loop_NTPase"/>
</dbReference>
<evidence type="ECO:0000256" key="1">
    <source>
        <dbReference type="ARBA" id="ARBA00004202"/>
    </source>
</evidence>
<dbReference type="FunFam" id="3.40.50.300:FF:000016">
    <property type="entry name" value="Oligopeptide ABC transporter ATP-binding component"/>
    <property type="match status" value="1"/>
</dbReference>
<dbReference type="GO" id="GO:0016887">
    <property type="term" value="F:ATP hydrolysis activity"/>
    <property type="evidence" value="ECO:0007669"/>
    <property type="project" value="InterPro"/>
</dbReference>
<evidence type="ECO:0000256" key="5">
    <source>
        <dbReference type="ARBA" id="ARBA00022840"/>
    </source>
</evidence>
<comment type="subcellular location">
    <subcellularLocation>
        <location evidence="1">Cell membrane</location>
        <topology evidence="1">Peripheral membrane protein</topology>
    </subcellularLocation>
</comment>
<keyword evidence="5" id="KW-0067">ATP-binding</keyword>
<dbReference type="Gene3D" id="3.40.50.300">
    <property type="entry name" value="P-loop containing nucleotide triphosphate hydrolases"/>
    <property type="match status" value="1"/>
</dbReference>
<proteinExistence type="predicted"/>
<name>A0A6J7J653_9ZZZZ</name>
<dbReference type="InterPro" id="IPR003439">
    <property type="entry name" value="ABC_transporter-like_ATP-bd"/>
</dbReference>
<dbReference type="InterPro" id="IPR013563">
    <property type="entry name" value="Oligopep_ABC_C"/>
</dbReference>
<keyword evidence="2" id="KW-0813">Transport</keyword>
<dbReference type="GO" id="GO:0005524">
    <property type="term" value="F:ATP binding"/>
    <property type="evidence" value="ECO:0007669"/>
    <property type="project" value="UniProtKB-KW"/>
</dbReference>
<gene>
    <name evidence="8" type="ORF">UFOPK3773_00723</name>
</gene>
<evidence type="ECO:0000259" key="7">
    <source>
        <dbReference type="PROSITE" id="PS50893"/>
    </source>
</evidence>
<dbReference type="NCBIfam" id="TIGR01727">
    <property type="entry name" value="oligo_HPY"/>
    <property type="match status" value="1"/>
</dbReference>
<evidence type="ECO:0000256" key="6">
    <source>
        <dbReference type="ARBA" id="ARBA00023136"/>
    </source>
</evidence>
<dbReference type="GO" id="GO:0005886">
    <property type="term" value="C:plasma membrane"/>
    <property type="evidence" value="ECO:0007669"/>
    <property type="project" value="UniProtKB-SubCell"/>
</dbReference>
<dbReference type="PROSITE" id="PS00211">
    <property type="entry name" value="ABC_TRANSPORTER_1"/>
    <property type="match status" value="1"/>
</dbReference>
<keyword evidence="4" id="KW-0547">Nucleotide-binding</keyword>
<dbReference type="AlphaFoldDB" id="A0A6J7J653"/>
<sequence>MTLIDAPAAPFDASRFLSVNDLRVQFPTEDGVVKAVDGLSFSLERGRTLAIVGESGSGKSVTSQAIMGLINRSSATVEGQVVLEGQDLIAMSNEEVRRLRGAKMAMIFQDPLSSLHPYYSISRQLVEAVRVHQKVSKADARKQCIGMLDRVGIPSAEKRIDDFPHQLSGGMRQRVMIAMALLNSPDLLIADEPTTALDVTVQAQIIDLLKSIQQEFNTAIIIITHDLGVVADTADDVAVMYAGRVVEYGSVEGVYRRPQMPYTLGLLASVPRIDRARVTRLDPIPGTPPSLIALPSGCAFRPRCTFSAEVPDNLCSDVRPDLAEVTDGHQVSCHLTPEKRLRNADAMFALLDGRSDAGAQAATPSDPESGDPA</sequence>
<feature type="domain" description="ABC transporter" evidence="7">
    <location>
        <begin position="17"/>
        <end position="267"/>
    </location>
</feature>
<dbReference type="EMBL" id="CAFBNF010000058">
    <property type="protein sequence ID" value="CAB4938848.1"/>
    <property type="molecule type" value="Genomic_DNA"/>
</dbReference>
<reference evidence="8" key="1">
    <citation type="submission" date="2020-05" db="EMBL/GenBank/DDBJ databases">
        <authorList>
            <person name="Chiriac C."/>
            <person name="Salcher M."/>
            <person name="Ghai R."/>
            <person name="Kavagutti S V."/>
        </authorList>
    </citation>
    <scope>NUCLEOTIDE SEQUENCE</scope>
</reference>
<dbReference type="PANTHER" id="PTHR43297:SF2">
    <property type="entry name" value="DIPEPTIDE TRANSPORT ATP-BINDING PROTEIN DPPD"/>
    <property type="match status" value="1"/>
</dbReference>
<organism evidence="8">
    <name type="scientific">freshwater metagenome</name>
    <dbReference type="NCBI Taxonomy" id="449393"/>
    <lineage>
        <taxon>unclassified sequences</taxon>
        <taxon>metagenomes</taxon>
        <taxon>ecological metagenomes</taxon>
    </lineage>
</organism>
<protein>
    <submittedName>
        <fullName evidence="8">Unannotated protein</fullName>
    </submittedName>
</protein>
<dbReference type="SUPFAM" id="SSF52540">
    <property type="entry name" value="P-loop containing nucleoside triphosphate hydrolases"/>
    <property type="match status" value="1"/>
</dbReference>
<dbReference type="SMART" id="SM00382">
    <property type="entry name" value="AAA"/>
    <property type="match status" value="1"/>
</dbReference>
<evidence type="ECO:0000256" key="4">
    <source>
        <dbReference type="ARBA" id="ARBA00022741"/>
    </source>
</evidence>
<dbReference type="PROSITE" id="PS50893">
    <property type="entry name" value="ABC_TRANSPORTER_2"/>
    <property type="match status" value="1"/>
</dbReference>
<dbReference type="Pfam" id="PF00005">
    <property type="entry name" value="ABC_tran"/>
    <property type="match status" value="1"/>
</dbReference>
<dbReference type="PANTHER" id="PTHR43297">
    <property type="entry name" value="OLIGOPEPTIDE TRANSPORT ATP-BINDING PROTEIN APPD"/>
    <property type="match status" value="1"/>
</dbReference>
<dbReference type="Pfam" id="PF08352">
    <property type="entry name" value="oligo_HPY"/>
    <property type="match status" value="1"/>
</dbReference>
<accession>A0A6J7J653</accession>
<dbReference type="InterPro" id="IPR050388">
    <property type="entry name" value="ABC_Ni/Peptide_Import"/>
</dbReference>
<dbReference type="InterPro" id="IPR017871">
    <property type="entry name" value="ABC_transporter-like_CS"/>
</dbReference>
<evidence type="ECO:0000313" key="8">
    <source>
        <dbReference type="EMBL" id="CAB4938848.1"/>
    </source>
</evidence>